<keyword evidence="3" id="KW-1185">Reference proteome</keyword>
<sequence length="27" mass="3136">MMELVCIVSKEPFPWQGSNRSLLRSVQ</sequence>
<dbReference type="AlphaFoldDB" id="A0A7I8IF63"/>
<evidence type="ECO:0000313" key="2">
    <source>
        <dbReference type="EMBL" id="CAA7392025.1"/>
    </source>
</evidence>
<evidence type="ECO:0000313" key="3">
    <source>
        <dbReference type="Proteomes" id="UP000663760"/>
    </source>
</evidence>
<evidence type="ECO:0000313" key="1">
    <source>
        <dbReference type="EMBL" id="CAA2616774.1"/>
    </source>
</evidence>
<dbReference type="EMBL" id="LR746265">
    <property type="protein sequence ID" value="CAA7392025.1"/>
    <property type="molecule type" value="Genomic_DNA"/>
</dbReference>
<organism evidence="1">
    <name type="scientific">Spirodela intermedia</name>
    <name type="common">Intermediate duckweed</name>
    <dbReference type="NCBI Taxonomy" id="51605"/>
    <lineage>
        <taxon>Eukaryota</taxon>
        <taxon>Viridiplantae</taxon>
        <taxon>Streptophyta</taxon>
        <taxon>Embryophyta</taxon>
        <taxon>Tracheophyta</taxon>
        <taxon>Spermatophyta</taxon>
        <taxon>Magnoliopsida</taxon>
        <taxon>Liliopsida</taxon>
        <taxon>Araceae</taxon>
        <taxon>Lemnoideae</taxon>
        <taxon>Spirodela</taxon>
    </lineage>
</organism>
<dbReference type="EMBL" id="LR743589">
    <property type="protein sequence ID" value="CAA2616774.1"/>
    <property type="molecule type" value="Genomic_DNA"/>
</dbReference>
<proteinExistence type="predicted"/>
<protein>
    <submittedName>
        <fullName evidence="1">Uncharacterized protein</fullName>
    </submittedName>
</protein>
<dbReference type="Proteomes" id="UP000663760">
    <property type="component" value="Chromosome 2"/>
</dbReference>
<gene>
    <name evidence="1" type="ORF">SI7747_02002988</name>
    <name evidence="2" type="ORF">SI8410_02003215</name>
</gene>
<reference evidence="1" key="1">
    <citation type="submission" date="2019-12" db="EMBL/GenBank/DDBJ databases">
        <authorList>
            <person name="Scholz U."/>
            <person name="Mascher M."/>
            <person name="Fiebig A."/>
        </authorList>
    </citation>
    <scope>NUCLEOTIDE SEQUENCE</scope>
</reference>
<accession>A0A7I8IF63</accession>
<name>A0A7I8IF63_SPIIN</name>